<dbReference type="GO" id="GO:0035556">
    <property type="term" value="P:intracellular signal transduction"/>
    <property type="evidence" value="ECO:0007669"/>
    <property type="project" value="InterPro"/>
</dbReference>
<dbReference type="Gene3D" id="3.30.110.70">
    <property type="entry name" value="Hypothetical protein apc22750. Chain B"/>
    <property type="match status" value="1"/>
</dbReference>
<evidence type="ECO:0000313" key="2">
    <source>
        <dbReference type="Proteomes" id="UP000825078"/>
    </source>
</evidence>
<dbReference type="AlphaFoldDB" id="A0A5N5TU17"/>
<dbReference type="Proteomes" id="UP000825078">
    <property type="component" value="Chromosome"/>
</dbReference>
<name>A0A5N5TU17_9GAMM</name>
<dbReference type="PROSITE" id="PS51257">
    <property type="entry name" value="PROKAR_LIPOPROTEIN"/>
    <property type="match status" value="1"/>
</dbReference>
<sequence length="126" mass="13399">MKPIFLSTLVLLLGGCAGEYSFNSNLDSQAIQEYFKPSEVQLFDGSRPTGQYEVLGLVEGNACQSELDGVPATMADARTEARRAAADMKANGLIIKNCVETQEAAAGCYTSAMCVGQAIRLATPKE</sequence>
<reference evidence="1" key="1">
    <citation type="submission" date="2021-05" db="EMBL/GenBank/DDBJ databases">
        <title>Molecular characterization for Shewanella algae harboring chromosomal blaOXA-55-like strains isolated from clinical and environment sample.</title>
        <authorList>
            <person name="Ohama Y."/>
            <person name="Aoki K."/>
            <person name="Harada S."/>
            <person name="Moriya K."/>
            <person name="Ishii Y."/>
            <person name="Tateda K."/>
        </authorList>
    </citation>
    <scope>NUCLEOTIDE SEQUENCE</scope>
    <source>
        <strain evidence="1">TUM17379</strain>
    </source>
</reference>
<dbReference type="InterPro" id="IPR030852">
    <property type="entry name" value="RcsF"/>
</dbReference>
<evidence type="ECO:0000313" key="1">
    <source>
        <dbReference type="EMBL" id="BCV44290.1"/>
    </source>
</evidence>
<gene>
    <name evidence="1" type="primary">rcsF</name>
    <name evidence="1" type="ORF">TUM17379_13080</name>
</gene>
<organism evidence="1 2">
    <name type="scientific">Shewanella algae</name>
    <dbReference type="NCBI Taxonomy" id="38313"/>
    <lineage>
        <taxon>Bacteria</taxon>
        <taxon>Pseudomonadati</taxon>
        <taxon>Pseudomonadota</taxon>
        <taxon>Gammaproteobacteria</taxon>
        <taxon>Alteromonadales</taxon>
        <taxon>Shewanellaceae</taxon>
        <taxon>Shewanella</taxon>
    </lineage>
</organism>
<protein>
    <submittedName>
        <fullName evidence="1">Uncharacterized protein</fullName>
    </submittedName>
</protein>
<dbReference type="EMBL" id="AP024613">
    <property type="protein sequence ID" value="BCV44290.1"/>
    <property type="molecule type" value="Genomic_DNA"/>
</dbReference>
<dbReference type="Pfam" id="PF16358">
    <property type="entry name" value="RcsF"/>
    <property type="match status" value="1"/>
</dbReference>
<accession>A0A5N5TU17</accession>
<proteinExistence type="predicted"/>
<dbReference type="GO" id="GO:0009279">
    <property type="term" value="C:cell outer membrane"/>
    <property type="evidence" value="ECO:0007669"/>
    <property type="project" value="InterPro"/>
</dbReference>
<dbReference type="GeneID" id="93808355"/>
<dbReference type="KEGG" id="salg:BS332_13955"/>
<dbReference type="RefSeq" id="WP_025009418.1">
    <property type="nucleotide sequence ID" value="NZ_AP024609.1"/>
</dbReference>